<sequence length="118" mass="12420">MYQQIAINKTNPEKSEGFLFIGLTVNVVSKGRSGYRPFIKCPGGFMPHPINGSIYSRGYATLSNGEGIIGIASCSVIHGARFMQKPHPIKGCIESRGCAALSIGEGIIGNASCSTIDG</sequence>
<comment type="caution">
    <text evidence="1">The sequence shown here is derived from an EMBL/GenBank/DDBJ whole genome shotgun (WGS) entry which is preliminary data.</text>
</comment>
<dbReference type="AlphaFoldDB" id="A0A367GMF0"/>
<protein>
    <submittedName>
        <fullName evidence="1">Uncharacterized protein</fullName>
    </submittedName>
</protein>
<name>A0A367GMF0_9SPHI</name>
<evidence type="ECO:0000313" key="1">
    <source>
        <dbReference type="EMBL" id="RCH53861.1"/>
    </source>
</evidence>
<accession>A0A367GMF0</accession>
<dbReference type="EMBL" id="QGDC01000009">
    <property type="protein sequence ID" value="RCH53861.1"/>
    <property type="molecule type" value="Genomic_DNA"/>
</dbReference>
<proteinExistence type="predicted"/>
<dbReference type="Proteomes" id="UP000253209">
    <property type="component" value="Unassembled WGS sequence"/>
</dbReference>
<organism evidence="1 2">
    <name type="scientific">Mucilaginibacter hurinus</name>
    <dbReference type="NCBI Taxonomy" id="2201324"/>
    <lineage>
        <taxon>Bacteria</taxon>
        <taxon>Pseudomonadati</taxon>
        <taxon>Bacteroidota</taxon>
        <taxon>Sphingobacteriia</taxon>
        <taxon>Sphingobacteriales</taxon>
        <taxon>Sphingobacteriaceae</taxon>
        <taxon>Mucilaginibacter</taxon>
    </lineage>
</organism>
<gene>
    <name evidence="1" type="ORF">DJ568_15075</name>
</gene>
<evidence type="ECO:0000313" key="2">
    <source>
        <dbReference type="Proteomes" id="UP000253209"/>
    </source>
</evidence>
<reference evidence="1 2" key="1">
    <citation type="submission" date="2018-05" db="EMBL/GenBank/DDBJ databases">
        <title>Mucilaginibacter hurinus sp. nov., isolated from briquette warehouse soil.</title>
        <authorList>
            <person name="Choi L."/>
        </authorList>
    </citation>
    <scope>NUCLEOTIDE SEQUENCE [LARGE SCALE GENOMIC DNA]</scope>
    <source>
        <strain evidence="1 2">ZR32</strain>
    </source>
</reference>
<keyword evidence="2" id="KW-1185">Reference proteome</keyword>